<sequence>MGKKKSASTSDAAKVNRDWNASTISNRDVNKLHSLGFISASGNDIRLPGVVSRPSPPKGFTVMFVAFLFHGLSLPAHEFLRSLLFFYGIQLWQLTPNSILHLSIFITVCEAFLGPHLGKEVDYFDYPMKESVQGWRNKWFYLRDPVVPGRCSNLPPFEDVLIAHQKKSWRNALSPEERVIANRLFEQIVVLKNTGGLTMCGTEVVSVFLQLRVQPLMSRPHQLWLYTGKGDKSGVSSADLSANELRDEVHRLTCLSMKDNIVLTSARSPYDFDHLPTEASSVVQCYPPTPESGVEPEDDDDDSEEIEDVQQVFEDIDVQQDDTAEEAAFTRSKRRLQIDKDFITTAESSPSEQDNDVVGASPPSPADKGPSSFFAAEDDLELSDDDHVPLAKRARLSVDKTTSAKEPNPSPAKSTPPTRTAVEKIPVSKVIPPGDAPTSSAARDHPIYARVDAVVDFAEQFTRLEAENAQLRKTVKSSADQVLEANRLATDATKENALLKEELKKLKQQMKDEQDARHAAAVATDKKEGVLRESIKDLLVVSSDKSEENKKIHEKVEAMTDVAHPKHDLWLHRPKAVIMVKFEHRVEKVHYYFDKFHAISRWFGRLCFLWTKHPKLCLPCSPDSSLPKGFDSWCGRNFWLVLNLPSLRYWHVIHL</sequence>
<dbReference type="PANTHER" id="PTHR33026:SF7">
    <property type="entry name" value="OS03G0100275 PROTEIN"/>
    <property type="match status" value="1"/>
</dbReference>
<evidence type="ECO:0000256" key="1">
    <source>
        <dbReference type="SAM" id="Coils"/>
    </source>
</evidence>
<feature type="compositionally biased region" description="Acidic residues" evidence="2">
    <location>
        <begin position="294"/>
        <end position="306"/>
    </location>
</feature>
<feature type="compositionally biased region" description="Polar residues" evidence="2">
    <location>
        <begin position="399"/>
        <end position="418"/>
    </location>
</feature>
<evidence type="ECO:0000313" key="4">
    <source>
        <dbReference type="EMBL" id="KAK1653509.1"/>
    </source>
</evidence>
<feature type="coiled-coil region" evidence="1">
    <location>
        <begin position="454"/>
        <end position="523"/>
    </location>
</feature>
<evidence type="ECO:0000313" key="5">
    <source>
        <dbReference type="Proteomes" id="UP001231189"/>
    </source>
</evidence>
<dbReference type="InterPro" id="IPR007321">
    <property type="entry name" value="Transposase_28"/>
</dbReference>
<keyword evidence="1" id="KW-0175">Coiled coil</keyword>
<proteinExistence type="predicted"/>
<protein>
    <recommendedName>
        <fullName evidence="3">Transposase (putative) gypsy type domain-containing protein</fullName>
    </recommendedName>
</protein>
<dbReference type="Proteomes" id="UP001231189">
    <property type="component" value="Unassembled WGS sequence"/>
</dbReference>
<dbReference type="EMBL" id="JAUUTY010000004">
    <property type="protein sequence ID" value="KAK1653509.1"/>
    <property type="molecule type" value="Genomic_DNA"/>
</dbReference>
<accession>A0AAD8WGQ4</accession>
<evidence type="ECO:0000256" key="2">
    <source>
        <dbReference type="SAM" id="MobiDB-lite"/>
    </source>
</evidence>
<reference evidence="4" key="1">
    <citation type="submission" date="2023-07" db="EMBL/GenBank/DDBJ databases">
        <title>A chromosome-level genome assembly of Lolium multiflorum.</title>
        <authorList>
            <person name="Chen Y."/>
            <person name="Copetti D."/>
            <person name="Kolliker R."/>
            <person name="Studer B."/>
        </authorList>
    </citation>
    <scope>NUCLEOTIDE SEQUENCE</scope>
    <source>
        <strain evidence="4">02402/16</strain>
        <tissue evidence="4">Leaf</tissue>
    </source>
</reference>
<keyword evidence="5" id="KW-1185">Reference proteome</keyword>
<evidence type="ECO:0000259" key="3">
    <source>
        <dbReference type="Pfam" id="PF04195"/>
    </source>
</evidence>
<feature type="region of interest" description="Disordered" evidence="2">
    <location>
        <begin position="344"/>
        <end position="443"/>
    </location>
</feature>
<organism evidence="4 5">
    <name type="scientific">Lolium multiflorum</name>
    <name type="common">Italian ryegrass</name>
    <name type="synonym">Lolium perenne subsp. multiflorum</name>
    <dbReference type="NCBI Taxonomy" id="4521"/>
    <lineage>
        <taxon>Eukaryota</taxon>
        <taxon>Viridiplantae</taxon>
        <taxon>Streptophyta</taxon>
        <taxon>Embryophyta</taxon>
        <taxon>Tracheophyta</taxon>
        <taxon>Spermatophyta</taxon>
        <taxon>Magnoliopsida</taxon>
        <taxon>Liliopsida</taxon>
        <taxon>Poales</taxon>
        <taxon>Poaceae</taxon>
        <taxon>BOP clade</taxon>
        <taxon>Pooideae</taxon>
        <taxon>Poodae</taxon>
        <taxon>Poeae</taxon>
        <taxon>Poeae Chloroplast Group 2 (Poeae type)</taxon>
        <taxon>Loliodinae</taxon>
        <taxon>Loliinae</taxon>
        <taxon>Lolium</taxon>
    </lineage>
</organism>
<gene>
    <name evidence="4" type="ORF">QYE76_071314</name>
</gene>
<feature type="region of interest" description="Disordered" evidence="2">
    <location>
        <begin position="279"/>
        <end position="306"/>
    </location>
</feature>
<dbReference type="PANTHER" id="PTHR33026">
    <property type="entry name" value="OS06G0360600 PROTEIN"/>
    <property type="match status" value="1"/>
</dbReference>
<comment type="caution">
    <text evidence="4">The sequence shown here is derived from an EMBL/GenBank/DDBJ whole genome shotgun (WGS) entry which is preliminary data.</text>
</comment>
<dbReference type="Pfam" id="PF04195">
    <property type="entry name" value="Transposase_28"/>
    <property type="match status" value="1"/>
</dbReference>
<dbReference type="AlphaFoldDB" id="A0AAD8WGQ4"/>
<name>A0AAD8WGQ4_LOLMU</name>
<feature type="domain" description="Transposase (putative) gypsy type" evidence="3">
    <location>
        <begin position="62"/>
        <end position="114"/>
    </location>
</feature>